<dbReference type="GO" id="GO:0015344">
    <property type="term" value="F:siderophore uptake transmembrane transporter activity"/>
    <property type="evidence" value="ECO:0007669"/>
    <property type="project" value="TreeGrafter"/>
</dbReference>
<keyword evidence="3 13" id="KW-0813">Transport</keyword>
<comment type="subcellular location">
    <subcellularLocation>
        <location evidence="1 13">Cell outer membrane</location>
        <topology evidence="1 13">Multi-pass membrane protein</topology>
    </subcellularLocation>
</comment>
<organism evidence="17 18">
    <name type="scientific">Roseateles chitinivorans</name>
    <dbReference type="NCBI Taxonomy" id="2917965"/>
    <lineage>
        <taxon>Bacteria</taxon>
        <taxon>Pseudomonadati</taxon>
        <taxon>Pseudomonadota</taxon>
        <taxon>Betaproteobacteria</taxon>
        <taxon>Burkholderiales</taxon>
        <taxon>Sphaerotilaceae</taxon>
        <taxon>Roseateles</taxon>
    </lineage>
</organism>
<sequence>MRSLARLPFAPLPLAALLVAAHAPVLAQEAPAPARPASEAAGDTAPPPTSARSQSLSQVTVTGESIGLRQSRANVKITAADLEHYPTGVSADKLLERVSGIQVGSSNAFGGDGFESTISMRGFGKDSIGFSIDGIPNGRTTLGGGSVPTRFFDSSNLAAIDVSQSAGIVGAPSHQALAGHIDYLTQDPGRAFGLRMEAATGSAELGRLYARVDSGELAPGLTAYLSVSRQQWQVSYVDDPAGHDTRDHADLKLAWRLGQDTTLKLYSSFNERKETSASNIVTLRQFQTDPKQDGYTDHWTGVPGVDRNYRGLKGNPREDRLSYLSLSTALGGLKVSAKAYHHGQDGTGKETGLGNGGYPGLDGSARSLYFRANDYDLSRSGALVEVGARQGDLLDWRAGAWYESYERGQVRRWYPILDEATGPAYADTPVAISEDKHWKNRSTMVYLANRSSLLEGRIKLDYGLTYLDNRVDYRAPTQDSRTGKLNFVNEARVNSGVLPKLGALVPLGANTELFAGYAKNAATMTDATLEGGAATTMAAAVRPRDMDTAKAFDLGLRHKGDGYALSVQGFSIRSKETVAADIAGTLQSENVDQGRRIDGIELSANARVGAAWRLYGAFTYQKARYALGDVDAQGYPAKGFIRDGADLVGIAPRNLFLEATWRPGDAWRLGANLRHVSSQAGYYANPRVAGSGVDERMPAYTLLGASGSYQWEHLTLGLNLENITNKRYLSGVAPELMTTASSVGRYFIGAPRTVVLWVRMEL</sequence>
<dbReference type="Gene3D" id="2.170.130.10">
    <property type="entry name" value="TonB-dependent receptor, plug domain"/>
    <property type="match status" value="1"/>
</dbReference>
<keyword evidence="7 15" id="KW-0732">Signal</keyword>
<protein>
    <recommendedName>
        <fullName evidence="16">TonB-dependent receptor plug domain-containing protein</fullName>
    </recommendedName>
</protein>
<dbReference type="PROSITE" id="PS52016">
    <property type="entry name" value="TONB_DEPENDENT_REC_3"/>
    <property type="match status" value="1"/>
</dbReference>
<evidence type="ECO:0000256" key="12">
    <source>
        <dbReference type="ARBA" id="ARBA00023237"/>
    </source>
</evidence>
<accession>A0A2G9C2U4</accession>
<evidence type="ECO:0000313" key="18">
    <source>
        <dbReference type="Proteomes" id="UP000231501"/>
    </source>
</evidence>
<dbReference type="Gene3D" id="2.40.170.20">
    <property type="entry name" value="TonB-dependent receptor, beta-barrel domain"/>
    <property type="match status" value="1"/>
</dbReference>
<evidence type="ECO:0000259" key="16">
    <source>
        <dbReference type="Pfam" id="PF07715"/>
    </source>
</evidence>
<dbReference type="OrthoDB" id="15609at2"/>
<dbReference type="InterPro" id="IPR037066">
    <property type="entry name" value="Plug_dom_sf"/>
</dbReference>
<feature type="signal peptide" evidence="15">
    <location>
        <begin position="1"/>
        <end position="27"/>
    </location>
</feature>
<keyword evidence="5" id="KW-0410">Iron transport</keyword>
<evidence type="ECO:0000256" key="3">
    <source>
        <dbReference type="ARBA" id="ARBA00022448"/>
    </source>
</evidence>
<name>A0A2G9C2U4_9BURK</name>
<evidence type="ECO:0000256" key="6">
    <source>
        <dbReference type="ARBA" id="ARBA00022692"/>
    </source>
</evidence>
<keyword evidence="4 13" id="KW-1134">Transmembrane beta strand</keyword>
<keyword evidence="6 13" id="KW-0812">Transmembrane</keyword>
<dbReference type="InterPro" id="IPR012910">
    <property type="entry name" value="Plug_dom"/>
</dbReference>
<comment type="similarity">
    <text evidence="2 13">Belongs to the TonB-dependent receptor family.</text>
</comment>
<evidence type="ECO:0000256" key="8">
    <source>
        <dbReference type="ARBA" id="ARBA00023004"/>
    </source>
</evidence>
<dbReference type="InterPro" id="IPR039426">
    <property type="entry name" value="TonB-dep_rcpt-like"/>
</dbReference>
<dbReference type="InterPro" id="IPR036942">
    <property type="entry name" value="Beta-barrel_TonB_sf"/>
</dbReference>
<evidence type="ECO:0000256" key="9">
    <source>
        <dbReference type="ARBA" id="ARBA00023065"/>
    </source>
</evidence>
<feature type="chain" id="PRO_5013621070" description="TonB-dependent receptor plug domain-containing protein" evidence="15">
    <location>
        <begin position="28"/>
        <end position="762"/>
    </location>
</feature>
<evidence type="ECO:0000256" key="7">
    <source>
        <dbReference type="ARBA" id="ARBA00022729"/>
    </source>
</evidence>
<comment type="caution">
    <text evidence="17">The sequence shown here is derived from an EMBL/GenBank/DDBJ whole genome shotgun (WGS) entry which is preliminary data.</text>
</comment>
<reference evidence="17 18" key="1">
    <citation type="submission" date="2017-11" db="EMBL/GenBank/DDBJ databases">
        <title>Draft genome sequence of Mitsuaria sp. HWN-4.</title>
        <authorList>
            <person name="Gundlapally S.R."/>
        </authorList>
    </citation>
    <scope>NUCLEOTIDE SEQUENCE [LARGE SCALE GENOMIC DNA]</scope>
    <source>
        <strain evidence="17 18">HWN-4</strain>
    </source>
</reference>
<dbReference type="SUPFAM" id="SSF56935">
    <property type="entry name" value="Porins"/>
    <property type="match status" value="1"/>
</dbReference>
<keyword evidence="8" id="KW-0408">Iron</keyword>
<gene>
    <name evidence="17" type="ORF">CS062_23675</name>
</gene>
<proteinExistence type="inferred from homology"/>
<keyword evidence="18" id="KW-1185">Reference proteome</keyword>
<evidence type="ECO:0000256" key="5">
    <source>
        <dbReference type="ARBA" id="ARBA00022496"/>
    </source>
</evidence>
<dbReference type="RefSeq" id="WP_099864227.1">
    <property type="nucleotide sequence ID" value="NZ_PEOG01000107.1"/>
</dbReference>
<evidence type="ECO:0000256" key="11">
    <source>
        <dbReference type="ARBA" id="ARBA00023170"/>
    </source>
</evidence>
<feature type="region of interest" description="Disordered" evidence="14">
    <location>
        <begin position="30"/>
        <end position="58"/>
    </location>
</feature>
<feature type="domain" description="TonB-dependent receptor plug" evidence="16">
    <location>
        <begin position="76"/>
        <end position="164"/>
    </location>
</feature>
<dbReference type="PANTHER" id="PTHR32552">
    <property type="entry name" value="FERRICHROME IRON RECEPTOR-RELATED"/>
    <property type="match status" value="1"/>
</dbReference>
<dbReference type="EMBL" id="PEOG01000107">
    <property type="protein sequence ID" value="PIM50695.1"/>
    <property type="molecule type" value="Genomic_DNA"/>
</dbReference>
<keyword evidence="12 13" id="KW-0998">Cell outer membrane</keyword>
<evidence type="ECO:0000256" key="2">
    <source>
        <dbReference type="ARBA" id="ARBA00009810"/>
    </source>
</evidence>
<keyword evidence="11" id="KW-0675">Receptor</keyword>
<dbReference type="Proteomes" id="UP000231501">
    <property type="component" value="Unassembled WGS sequence"/>
</dbReference>
<evidence type="ECO:0000256" key="13">
    <source>
        <dbReference type="PROSITE-ProRule" id="PRU01360"/>
    </source>
</evidence>
<feature type="compositionally biased region" description="Low complexity" evidence="14">
    <location>
        <begin position="30"/>
        <end position="41"/>
    </location>
</feature>
<evidence type="ECO:0000256" key="14">
    <source>
        <dbReference type="SAM" id="MobiDB-lite"/>
    </source>
</evidence>
<dbReference type="GO" id="GO:0009279">
    <property type="term" value="C:cell outer membrane"/>
    <property type="evidence" value="ECO:0007669"/>
    <property type="project" value="UniProtKB-SubCell"/>
</dbReference>
<keyword evidence="9" id="KW-0406">Ion transport</keyword>
<keyword evidence="10 13" id="KW-0472">Membrane</keyword>
<evidence type="ECO:0000256" key="4">
    <source>
        <dbReference type="ARBA" id="ARBA00022452"/>
    </source>
</evidence>
<evidence type="ECO:0000256" key="10">
    <source>
        <dbReference type="ARBA" id="ARBA00023136"/>
    </source>
</evidence>
<evidence type="ECO:0000256" key="15">
    <source>
        <dbReference type="SAM" id="SignalP"/>
    </source>
</evidence>
<dbReference type="Pfam" id="PF07715">
    <property type="entry name" value="Plug"/>
    <property type="match status" value="1"/>
</dbReference>
<dbReference type="AlphaFoldDB" id="A0A2G9C2U4"/>
<dbReference type="PANTHER" id="PTHR32552:SF89">
    <property type="entry name" value="CATECHOLATE SIDEROPHORE RECEPTOR FIU"/>
    <property type="match status" value="1"/>
</dbReference>
<evidence type="ECO:0000313" key="17">
    <source>
        <dbReference type="EMBL" id="PIM50695.1"/>
    </source>
</evidence>
<evidence type="ECO:0000256" key="1">
    <source>
        <dbReference type="ARBA" id="ARBA00004571"/>
    </source>
</evidence>